<reference evidence="2 3" key="1">
    <citation type="journal article" date="2011" name="J. Bacteriol.">
        <title>Genome sequence of the 1,4-dioxane-degrading Pseudonocardia dioxanivorans strain CB1190.</title>
        <authorList>
            <person name="Sales C.M."/>
            <person name="Mahendra S."/>
            <person name="Grostern A."/>
            <person name="Parales R.E."/>
            <person name="Goodwin L.A."/>
            <person name="Woyke T."/>
            <person name="Nolan M."/>
            <person name="Lapidus A."/>
            <person name="Chertkov O."/>
            <person name="Ovchinnikova G."/>
            <person name="Sczyrba A."/>
            <person name="Alvarez-Cohen L."/>
        </authorList>
    </citation>
    <scope>NUCLEOTIDE SEQUENCE [LARGE SCALE GENOMIC DNA]</scope>
    <source>
        <strain evidence="3">ATCC 55486 / DSM 44775 / JCM 13855 / CB1190</strain>
    </source>
</reference>
<dbReference type="EMBL" id="CP002593">
    <property type="protein sequence ID" value="AEA27930.1"/>
    <property type="molecule type" value="Genomic_DNA"/>
</dbReference>
<evidence type="ECO:0000256" key="1">
    <source>
        <dbReference type="SAM" id="MobiDB-lite"/>
    </source>
</evidence>
<feature type="region of interest" description="Disordered" evidence="1">
    <location>
        <begin position="52"/>
        <end position="114"/>
    </location>
</feature>
<dbReference type="HOGENOM" id="CLU_2119054_0_0_11"/>
<sequence length="114" mass="12492">MSDTSPPLYDPEIHTVEDGDPFVRVELWCLCGLAHRQLDPVSAVVPQIASFRRRHDGPGHGPTDPETALAEREARREAGHRALGIQGAYEPRERDTSDLPTEGHDWAADTAGGE</sequence>
<feature type="compositionally biased region" description="Basic and acidic residues" evidence="1">
    <location>
        <begin position="69"/>
        <end position="80"/>
    </location>
</feature>
<accession>F4D1E2</accession>
<evidence type="ECO:0000313" key="3">
    <source>
        <dbReference type="Proteomes" id="UP000007809"/>
    </source>
</evidence>
<dbReference type="KEGG" id="pdx:Psed_5803"/>
<organism evidence="2 3">
    <name type="scientific">Pseudonocardia dioxanivorans (strain ATCC 55486 / DSM 44775 / JCM 13855 / CB1190)</name>
    <dbReference type="NCBI Taxonomy" id="675635"/>
    <lineage>
        <taxon>Bacteria</taxon>
        <taxon>Bacillati</taxon>
        <taxon>Actinomycetota</taxon>
        <taxon>Actinomycetes</taxon>
        <taxon>Pseudonocardiales</taxon>
        <taxon>Pseudonocardiaceae</taxon>
        <taxon>Pseudonocardia</taxon>
    </lineage>
</organism>
<feature type="compositionally biased region" description="Basic and acidic residues" evidence="1">
    <location>
        <begin position="90"/>
        <end position="107"/>
    </location>
</feature>
<gene>
    <name evidence="2" type="ordered locus">Psed_5803</name>
</gene>
<dbReference type="Proteomes" id="UP000007809">
    <property type="component" value="Chromosome"/>
</dbReference>
<name>F4D1E2_PSEUX</name>
<dbReference type="STRING" id="675635.Psed_5803"/>
<dbReference type="RefSeq" id="WP_013677829.1">
    <property type="nucleotide sequence ID" value="NC_015312.1"/>
</dbReference>
<dbReference type="AlphaFoldDB" id="F4D1E2"/>
<proteinExistence type="predicted"/>
<protein>
    <submittedName>
        <fullName evidence="2">Uncharacterized protein</fullName>
    </submittedName>
</protein>
<evidence type="ECO:0000313" key="2">
    <source>
        <dbReference type="EMBL" id="AEA27930.1"/>
    </source>
</evidence>
<dbReference type="OrthoDB" id="9998281at2"/>
<keyword evidence="3" id="KW-1185">Reference proteome</keyword>